<evidence type="ECO:0000256" key="3">
    <source>
        <dbReference type="SAM" id="SignalP"/>
    </source>
</evidence>
<dbReference type="Pfam" id="PF00089">
    <property type="entry name" value="Trypsin"/>
    <property type="match status" value="1"/>
</dbReference>
<dbReference type="InterPro" id="IPR009003">
    <property type="entry name" value="Peptidase_S1_PA"/>
</dbReference>
<feature type="chain" id="PRO_5043463784" description="Peptidase S1 domain-containing protein" evidence="3">
    <location>
        <begin position="17"/>
        <end position="255"/>
    </location>
</feature>
<dbReference type="GO" id="GO:0006508">
    <property type="term" value="P:proteolysis"/>
    <property type="evidence" value="ECO:0007669"/>
    <property type="project" value="InterPro"/>
</dbReference>
<sequence>MVQLVFILLPVILTLSGGTCETSASGRIYGGYLANIEKFPYIVSLQTKHENQRPHFCGGAIITSRFVITAAHCVDKITKEKLRIKAGTTYLKKRGITSQIDRIIIHPKWNGHYFDFALLKLHKPLIFSDRIRNVKLPPYLTEVPIKLGTATGWGLTNNPKDDLDFLRAVDLKVVEDCLKAKKSKYLPAESEFCAEHRYGIGDTCSNDSGGPFVIDGVLYGITSHGNGTFCQMADTGVYAKVPFVMNWIMKNIRQS</sequence>
<comment type="caution">
    <text evidence="5">The sequence shown here is derived from an EMBL/GenBank/DDBJ whole genome shotgun (WGS) entry which is preliminary data.</text>
</comment>
<keyword evidence="3" id="KW-0732">Signal</keyword>
<dbReference type="InterPro" id="IPR043504">
    <property type="entry name" value="Peptidase_S1_PA_chymotrypsin"/>
</dbReference>
<accession>A0AAW1TLX1</accession>
<dbReference type="EMBL" id="JARQZJ010000005">
    <property type="protein sequence ID" value="KAK9871178.1"/>
    <property type="molecule type" value="Genomic_DNA"/>
</dbReference>
<dbReference type="FunFam" id="2.40.10.10:FF:000068">
    <property type="entry name" value="transmembrane protease serine 2"/>
    <property type="match status" value="1"/>
</dbReference>
<dbReference type="PANTHER" id="PTHR24256">
    <property type="entry name" value="TRYPTASE-RELATED"/>
    <property type="match status" value="1"/>
</dbReference>
<name>A0AAW1TLX1_9CUCU</name>
<evidence type="ECO:0000256" key="2">
    <source>
        <dbReference type="ARBA" id="ARBA00024195"/>
    </source>
</evidence>
<dbReference type="InterPro" id="IPR051487">
    <property type="entry name" value="Ser/Thr_Proteases_Immune/Dev"/>
</dbReference>
<dbReference type="Proteomes" id="UP001431783">
    <property type="component" value="Unassembled WGS sequence"/>
</dbReference>
<dbReference type="Gene3D" id="2.40.10.10">
    <property type="entry name" value="Trypsin-like serine proteases"/>
    <property type="match status" value="1"/>
</dbReference>
<keyword evidence="1" id="KW-1015">Disulfide bond</keyword>
<dbReference type="GO" id="GO:0004252">
    <property type="term" value="F:serine-type endopeptidase activity"/>
    <property type="evidence" value="ECO:0007669"/>
    <property type="project" value="InterPro"/>
</dbReference>
<proteinExistence type="inferred from homology"/>
<dbReference type="CDD" id="cd00190">
    <property type="entry name" value="Tryp_SPc"/>
    <property type="match status" value="1"/>
</dbReference>
<dbReference type="PROSITE" id="PS50240">
    <property type="entry name" value="TRYPSIN_DOM"/>
    <property type="match status" value="1"/>
</dbReference>
<dbReference type="SMART" id="SM00020">
    <property type="entry name" value="Tryp_SPc"/>
    <property type="match status" value="1"/>
</dbReference>
<dbReference type="InterPro" id="IPR001314">
    <property type="entry name" value="Peptidase_S1A"/>
</dbReference>
<dbReference type="PROSITE" id="PS00134">
    <property type="entry name" value="TRYPSIN_HIS"/>
    <property type="match status" value="1"/>
</dbReference>
<dbReference type="SUPFAM" id="SSF50494">
    <property type="entry name" value="Trypsin-like serine proteases"/>
    <property type="match status" value="1"/>
</dbReference>
<evidence type="ECO:0000256" key="1">
    <source>
        <dbReference type="ARBA" id="ARBA00023157"/>
    </source>
</evidence>
<gene>
    <name evidence="5" type="ORF">WA026_011459</name>
</gene>
<evidence type="ECO:0000313" key="6">
    <source>
        <dbReference type="Proteomes" id="UP001431783"/>
    </source>
</evidence>
<feature type="domain" description="Peptidase S1" evidence="4">
    <location>
        <begin position="28"/>
        <end position="253"/>
    </location>
</feature>
<dbReference type="InterPro" id="IPR018114">
    <property type="entry name" value="TRYPSIN_HIS"/>
</dbReference>
<protein>
    <recommendedName>
        <fullName evidence="4">Peptidase S1 domain-containing protein</fullName>
    </recommendedName>
</protein>
<keyword evidence="6" id="KW-1185">Reference proteome</keyword>
<dbReference type="PRINTS" id="PR00722">
    <property type="entry name" value="CHYMOTRYPSIN"/>
</dbReference>
<comment type="similarity">
    <text evidence="2">Belongs to the peptidase S1 family. CLIP subfamily.</text>
</comment>
<reference evidence="5 6" key="1">
    <citation type="submission" date="2023-03" db="EMBL/GenBank/DDBJ databases">
        <title>Genome insight into feeding habits of ladybird beetles.</title>
        <authorList>
            <person name="Li H.-S."/>
            <person name="Huang Y.-H."/>
            <person name="Pang H."/>
        </authorList>
    </citation>
    <scope>NUCLEOTIDE SEQUENCE [LARGE SCALE GENOMIC DNA]</scope>
    <source>
        <strain evidence="5">SYSU_2023b</strain>
        <tissue evidence="5">Whole body</tissue>
    </source>
</reference>
<evidence type="ECO:0000259" key="4">
    <source>
        <dbReference type="PROSITE" id="PS50240"/>
    </source>
</evidence>
<organism evidence="5 6">
    <name type="scientific">Henosepilachna vigintioctopunctata</name>
    <dbReference type="NCBI Taxonomy" id="420089"/>
    <lineage>
        <taxon>Eukaryota</taxon>
        <taxon>Metazoa</taxon>
        <taxon>Ecdysozoa</taxon>
        <taxon>Arthropoda</taxon>
        <taxon>Hexapoda</taxon>
        <taxon>Insecta</taxon>
        <taxon>Pterygota</taxon>
        <taxon>Neoptera</taxon>
        <taxon>Endopterygota</taxon>
        <taxon>Coleoptera</taxon>
        <taxon>Polyphaga</taxon>
        <taxon>Cucujiformia</taxon>
        <taxon>Coccinelloidea</taxon>
        <taxon>Coccinellidae</taxon>
        <taxon>Epilachninae</taxon>
        <taxon>Epilachnini</taxon>
        <taxon>Henosepilachna</taxon>
    </lineage>
</organism>
<evidence type="ECO:0000313" key="5">
    <source>
        <dbReference type="EMBL" id="KAK9871178.1"/>
    </source>
</evidence>
<dbReference type="InterPro" id="IPR001254">
    <property type="entry name" value="Trypsin_dom"/>
</dbReference>
<dbReference type="AlphaFoldDB" id="A0AAW1TLX1"/>
<feature type="signal peptide" evidence="3">
    <location>
        <begin position="1"/>
        <end position="16"/>
    </location>
</feature>